<evidence type="ECO:0000313" key="2">
    <source>
        <dbReference type="Proteomes" id="UP000199387"/>
    </source>
</evidence>
<name>A0A1G6N782_9BACL</name>
<accession>A0A1G6N782</accession>
<reference evidence="1 2" key="1">
    <citation type="submission" date="2016-10" db="EMBL/GenBank/DDBJ databases">
        <authorList>
            <person name="de Groot N.N."/>
        </authorList>
    </citation>
    <scope>NUCLEOTIDE SEQUENCE [LARGE SCALE GENOMIC DNA]</scope>
    <source>
        <strain evidence="1 2">DSM 45514</strain>
    </source>
</reference>
<sequence>MIEQNIPEKMGGTIAGMTATCGAAFRQMPEELARITAFVEAEMKGQNLPNAPSNRDEFIATTFARMYPLVLSSDECRQAVENMMKKSGVGDGSALKLREGNPQYAIGPERAHAMYMTGNAVMGAILLVTAGETERPLTTDEGVQYDPTN</sequence>
<organism evidence="1 2">
    <name type="scientific">Melghirimyces thermohalophilus</name>
    <dbReference type="NCBI Taxonomy" id="1236220"/>
    <lineage>
        <taxon>Bacteria</taxon>
        <taxon>Bacillati</taxon>
        <taxon>Bacillota</taxon>
        <taxon>Bacilli</taxon>
        <taxon>Bacillales</taxon>
        <taxon>Thermoactinomycetaceae</taxon>
        <taxon>Melghirimyces</taxon>
    </lineage>
</organism>
<dbReference type="Proteomes" id="UP000199387">
    <property type="component" value="Unassembled WGS sequence"/>
</dbReference>
<dbReference type="RefSeq" id="WP_091570368.1">
    <property type="nucleotide sequence ID" value="NZ_FMZA01000012.1"/>
</dbReference>
<keyword evidence="2" id="KW-1185">Reference proteome</keyword>
<gene>
    <name evidence="1" type="ORF">SAMN04488112_11215</name>
</gene>
<protein>
    <submittedName>
        <fullName evidence="1">Uncharacterized protein</fullName>
    </submittedName>
</protein>
<dbReference type="EMBL" id="FMZA01000012">
    <property type="protein sequence ID" value="SDC63257.1"/>
    <property type="molecule type" value="Genomic_DNA"/>
</dbReference>
<proteinExistence type="predicted"/>
<dbReference type="AlphaFoldDB" id="A0A1G6N782"/>
<evidence type="ECO:0000313" key="1">
    <source>
        <dbReference type="EMBL" id="SDC63257.1"/>
    </source>
</evidence>
<dbReference type="OrthoDB" id="2988784at2"/>